<proteinExistence type="predicted"/>
<evidence type="ECO:0000313" key="3">
    <source>
        <dbReference type="Proteomes" id="UP000515756"/>
    </source>
</evidence>
<feature type="coiled-coil region" evidence="1">
    <location>
        <begin position="60"/>
        <end position="108"/>
    </location>
</feature>
<protein>
    <submittedName>
        <fullName evidence="2">Chromosome segregation ATPase</fullName>
    </submittedName>
</protein>
<dbReference type="InterPro" id="IPR016866">
    <property type="entry name" value="UCP028069"/>
</dbReference>
<dbReference type="Proteomes" id="UP000515756">
    <property type="component" value="Chromosome"/>
</dbReference>
<organism evidence="2 3">
    <name type="scientific">Aeromonas caviae</name>
    <name type="common">Aeromonas punctata</name>
    <dbReference type="NCBI Taxonomy" id="648"/>
    <lineage>
        <taxon>Bacteria</taxon>
        <taxon>Pseudomonadati</taxon>
        <taxon>Pseudomonadota</taxon>
        <taxon>Gammaproteobacteria</taxon>
        <taxon>Aeromonadales</taxon>
        <taxon>Aeromonadaceae</taxon>
        <taxon>Aeromonas</taxon>
    </lineage>
</organism>
<evidence type="ECO:0000256" key="1">
    <source>
        <dbReference type="SAM" id="Coils"/>
    </source>
</evidence>
<evidence type="ECO:0000313" key="2">
    <source>
        <dbReference type="EMBL" id="BBQ31077.1"/>
    </source>
</evidence>
<dbReference type="EMBL" id="AP021927">
    <property type="protein sequence ID" value="BBQ31077.1"/>
    <property type="molecule type" value="Genomic_DNA"/>
</dbReference>
<keyword evidence="1" id="KW-0175">Coiled coil</keyword>
<dbReference type="AlphaFoldDB" id="A0A6S4TSY5"/>
<gene>
    <name evidence="2" type="ORF">WP2W18E01_26590</name>
</gene>
<dbReference type="Pfam" id="PF11932">
    <property type="entry name" value="DUF3450"/>
    <property type="match status" value="1"/>
</dbReference>
<reference evidence="2 3" key="1">
    <citation type="submission" date="2019-12" db="EMBL/GenBank/DDBJ databases">
        <title>complete genome sequences of Aeromonas caviae str. WP2-W18-ESBL-01 isolated from wastewater treatment plant effluent.</title>
        <authorList>
            <person name="Sekizuka T."/>
            <person name="Itokawa K."/>
            <person name="Yatsu K."/>
            <person name="Inamine Y."/>
            <person name="Kuroda M."/>
        </authorList>
    </citation>
    <scope>NUCLEOTIDE SEQUENCE [LARGE SCALE GENOMIC DNA]</scope>
    <source>
        <strain evidence="2 3">WP2-W18-ESBL-01</strain>
    </source>
</reference>
<dbReference type="PIRSF" id="PIRSF028069">
    <property type="entry name" value="UCP028069"/>
    <property type="match status" value="1"/>
</dbReference>
<sequence>MRIVIIVKIYIMNKFWGLALLPLSVHFAAGADELVAPALKNSIAAGKASQLRVEKAADGAVAARIELQNAQLQLRDLEAYNRYMQSLVADQQNELGKLNQQLEAVQETRQGLVPLMLQMQADLEQLVQDDIPLRREDRLARVAALKATLARADVSEAEKFRQLLQAYQIEAEYGSRLDHYSAELVLDGAPRRVDVLALGRVSLLAMTADRSQAWRWSAEHKQWQALDGQWLSPIAEALEMAADKKVPQLLNVPLSVSRGQEAQS</sequence>
<accession>A0A6S4TSY5</accession>
<name>A0A6S4TSY5_AERCA</name>